<dbReference type="InterPro" id="IPR051822">
    <property type="entry name" value="Glycosyl_Hydrolase_84"/>
</dbReference>
<gene>
    <name evidence="2" type="ORF">NCTC13350_02827</name>
</gene>
<dbReference type="Proteomes" id="UP000255000">
    <property type="component" value="Unassembled WGS sequence"/>
</dbReference>
<protein>
    <submittedName>
        <fullName evidence="2">Predicted acetyltransferase</fullName>
    </submittedName>
</protein>
<evidence type="ECO:0000313" key="3">
    <source>
        <dbReference type="Proteomes" id="UP000255000"/>
    </source>
</evidence>
<evidence type="ECO:0000259" key="1">
    <source>
        <dbReference type="PROSITE" id="PS51186"/>
    </source>
</evidence>
<dbReference type="Pfam" id="PF00583">
    <property type="entry name" value="Acetyltransf_1"/>
    <property type="match status" value="1"/>
</dbReference>
<dbReference type="SUPFAM" id="SSF55729">
    <property type="entry name" value="Acyl-CoA N-acyltransferases (Nat)"/>
    <property type="match status" value="1"/>
</dbReference>
<sequence length="232" mass="25277">MKPGSSLMTRWARGTVRFEELVKVSVIPGSSASSVSIRAVAVADEAAILGICLKTSDCGRDGARLFNDGRLPGLVWALPYARLYPSHAFVLMQDGEVMGYCVATPDTAAYEARLEAEWWPELRAEFCGRRPATLAEEGLLAYIKAPQRTAAEITDAFPAHLHINILPQMQKGGHGSRLLRHQLEALRAAGVGGVHLGIDPRNESVTAFYRRFGFTGLVRTPSIIMGMKLETV</sequence>
<dbReference type="InterPro" id="IPR000182">
    <property type="entry name" value="GNAT_dom"/>
</dbReference>
<dbReference type="InterPro" id="IPR016181">
    <property type="entry name" value="Acyl_CoA_acyltransferase"/>
</dbReference>
<dbReference type="PANTHER" id="PTHR13170:SF16">
    <property type="entry name" value="PROTEIN O-GLCNACASE"/>
    <property type="match status" value="1"/>
</dbReference>
<dbReference type="Gene3D" id="3.40.630.30">
    <property type="match status" value="1"/>
</dbReference>
<dbReference type="EMBL" id="UGSK01000001">
    <property type="protein sequence ID" value="SUB01879.1"/>
    <property type="molecule type" value="Genomic_DNA"/>
</dbReference>
<dbReference type="PROSITE" id="PS51186">
    <property type="entry name" value="GNAT"/>
    <property type="match status" value="1"/>
</dbReference>
<dbReference type="GO" id="GO:0016747">
    <property type="term" value="F:acyltransferase activity, transferring groups other than amino-acyl groups"/>
    <property type="evidence" value="ECO:0007669"/>
    <property type="project" value="InterPro"/>
</dbReference>
<keyword evidence="2" id="KW-0808">Transferase</keyword>
<accession>A0A378ZYF8</accession>
<feature type="domain" description="N-acetyltransferase" evidence="1">
    <location>
        <begin position="98"/>
        <end position="230"/>
    </location>
</feature>
<dbReference type="PANTHER" id="PTHR13170">
    <property type="entry name" value="O-GLCNACASE"/>
    <property type="match status" value="1"/>
</dbReference>
<evidence type="ECO:0000313" key="2">
    <source>
        <dbReference type="EMBL" id="SUB01879.1"/>
    </source>
</evidence>
<proteinExistence type="predicted"/>
<organism evidence="2 3">
    <name type="scientific">Pannonibacter phragmitetus</name>
    <dbReference type="NCBI Taxonomy" id="121719"/>
    <lineage>
        <taxon>Bacteria</taxon>
        <taxon>Pseudomonadati</taxon>
        <taxon>Pseudomonadota</taxon>
        <taxon>Alphaproteobacteria</taxon>
        <taxon>Hyphomicrobiales</taxon>
        <taxon>Stappiaceae</taxon>
        <taxon>Pannonibacter</taxon>
    </lineage>
</organism>
<reference evidence="2 3" key="1">
    <citation type="submission" date="2018-06" db="EMBL/GenBank/DDBJ databases">
        <authorList>
            <consortium name="Pathogen Informatics"/>
            <person name="Doyle S."/>
        </authorList>
    </citation>
    <scope>NUCLEOTIDE SEQUENCE [LARGE SCALE GENOMIC DNA]</scope>
    <source>
        <strain evidence="2 3">NCTC13350</strain>
    </source>
</reference>
<name>A0A378ZYF8_9HYPH</name>
<dbReference type="AlphaFoldDB" id="A0A378ZYF8"/>